<dbReference type="InterPro" id="IPR003395">
    <property type="entry name" value="RecF/RecN/SMC_N"/>
</dbReference>
<evidence type="ECO:0000259" key="11">
    <source>
        <dbReference type="Pfam" id="PF02463"/>
    </source>
</evidence>
<dbReference type="PANTHER" id="PTHR11059">
    <property type="entry name" value="DNA REPAIR PROTEIN RECN"/>
    <property type="match status" value="1"/>
</dbReference>
<dbReference type="PIRSF" id="PIRSF003128">
    <property type="entry name" value="RecN"/>
    <property type="match status" value="1"/>
</dbReference>
<keyword evidence="4" id="KW-0547">Nucleotide-binding</keyword>
<dbReference type="RefSeq" id="WP_408089241.1">
    <property type="nucleotide sequence ID" value="NZ_JBELPY010000004.1"/>
</dbReference>
<keyword evidence="10" id="KW-0175">Coiled coil</keyword>
<dbReference type="CDD" id="cd03241">
    <property type="entry name" value="ABC_RecN"/>
    <property type="match status" value="2"/>
</dbReference>
<comment type="similarity">
    <text evidence="2 9">Belongs to the RecN family.</text>
</comment>
<dbReference type="InterPro" id="IPR027417">
    <property type="entry name" value="P-loop_NTPase"/>
</dbReference>
<accession>A0ABW8Y1G8</accession>
<evidence type="ECO:0000256" key="5">
    <source>
        <dbReference type="ARBA" id="ARBA00022763"/>
    </source>
</evidence>
<name>A0ABW8Y1G8_9FLAO</name>
<feature type="domain" description="RecF/RecN/SMC N-terminal" evidence="11">
    <location>
        <begin position="1"/>
        <end position="506"/>
    </location>
</feature>
<keyword evidence="6" id="KW-0067">ATP-binding</keyword>
<evidence type="ECO:0000256" key="7">
    <source>
        <dbReference type="ARBA" id="ARBA00023204"/>
    </source>
</evidence>
<dbReference type="InterPro" id="IPR004604">
    <property type="entry name" value="DNA_recomb/repair_RecN"/>
</dbReference>
<dbReference type="PANTHER" id="PTHR11059:SF0">
    <property type="entry name" value="DNA REPAIR PROTEIN RECN"/>
    <property type="match status" value="1"/>
</dbReference>
<feature type="coiled-coil region" evidence="10">
    <location>
        <begin position="341"/>
        <end position="394"/>
    </location>
</feature>
<keyword evidence="7 9" id="KW-0234">DNA repair</keyword>
<reference evidence="12 13" key="1">
    <citation type="submission" date="2024-06" db="EMBL/GenBank/DDBJ databases">
        <authorList>
            <person name="Kaempfer P."/>
            <person name="Viver T."/>
        </authorList>
    </citation>
    <scope>NUCLEOTIDE SEQUENCE [LARGE SCALE GENOMIC DNA]</scope>
    <source>
        <strain evidence="12 13">ST-37</strain>
    </source>
</reference>
<dbReference type="SUPFAM" id="SSF52540">
    <property type="entry name" value="P-loop containing nucleoside triphosphate hydrolases"/>
    <property type="match status" value="2"/>
</dbReference>
<organism evidence="12 13">
    <name type="scientific">Chryseobacterium terrae</name>
    <dbReference type="NCBI Taxonomy" id="3163299"/>
    <lineage>
        <taxon>Bacteria</taxon>
        <taxon>Pseudomonadati</taxon>
        <taxon>Bacteroidota</taxon>
        <taxon>Flavobacteriia</taxon>
        <taxon>Flavobacteriales</taxon>
        <taxon>Weeksellaceae</taxon>
        <taxon>Chryseobacterium group</taxon>
        <taxon>Chryseobacterium</taxon>
    </lineage>
</organism>
<evidence type="ECO:0000256" key="10">
    <source>
        <dbReference type="SAM" id="Coils"/>
    </source>
</evidence>
<evidence type="ECO:0000256" key="2">
    <source>
        <dbReference type="ARBA" id="ARBA00009441"/>
    </source>
</evidence>
<evidence type="ECO:0000256" key="8">
    <source>
        <dbReference type="ARBA" id="ARBA00033408"/>
    </source>
</evidence>
<evidence type="ECO:0000313" key="13">
    <source>
        <dbReference type="Proteomes" id="UP001629058"/>
    </source>
</evidence>
<evidence type="ECO:0000256" key="3">
    <source>
        <dbReference type="ARBA" id="ARBA00021315"/>
    </source>
</evidence>
<keyword evidence="13" id="KW-1185">Reference proteome</keyword>
<dbReference type="Proteomes" id="UP001629058">
    <property type="component" value="Unassembled WGS sequence"/>
</dbReference>
<evidence type="ECO:0000256" key="9">
    <source>
        <dbReference type="PIRNR" id="PIRNR003128"/>
    </source>
</evidence>
<evidence type="ECO:0000256" key="4">
    <source>
        <dbReference type="ARBA" id="ARBA00022741"/>
    </source>
</evidence>
<comment type="function">
    <text evidence="1 9">May be involved in recombinational repair of damaged DNA.</text>
</comment>
<evidence type="ECO:0000256" key="6">
    <source>
        <dbReference type="ARBA" id="ARBA00022840"/>
    </source>
</evidence>
<evidence type="ECO:0000313" key="12">
    <source>
        <dbReference type="EMBL" id="MFL9833919.1"/>
    </source>
</evidence>
<dbReference type="Pfam" id="PF02463">
    <property type="entry name" value="SMC_N"/>
    <property type="match status" value="1"/>
</dbReference>
<comment type="caution">
    <text evidence="12">The sequence shown here is derived from an EMBL/GenBank/DDBJ whole genome shotgun (WGS) entry which is preliminary data.</text>
</comment>
<sequence>MLSRIYIKNFALIDALEVSLKNGLQVITGETGAGKSIILGALRLILGERADIKSISKTEEKSIVETEFELNNQFKKFFIENDLDYEHQTIIRREILPSGKSRAFINDVPVTLDILKELTSQLIDIHSQFETSNLFTSEYQFKIIDGLSDNKNLIENYQQDFSEFQNLKTQLKKFQTQLSENTKESDYKQFLLSELEDLKMDDVNYEDLQDQLSVQENAGMISENIGQLLSRFHQEEIGILSFFNEAKSKLSKIAEVSTSFAELSERFETSFVEIKDILSELEDEADKIEINPETLAQLLEFNNKINTLFLKHNVSEIEDLKEIRDQLSGEQKGTAEIEAYIAQILENISKKEKSLESTSQKLSKNRKKSIPVFIKKAEDLLKKLGLEKAKVDIEITDASEYNQFGKENIQLLFQANSGFPLRPIQTAISGGERSRVMLAVKKIIAESDELPTLILDEIDTGVSGKVAEEIGNLMREMSEDMQLIVISHLAQVAAKGNDNYKVVKQDINGKTQSTIIPLNDGEKLNEIAQLLSGSKITEAALTQAKELIG</sequence>
<gene>
    <name evidence="12" type="ORF">ABS765_07745</name>
</gene>
<evidence type="ECO:0000256" key="1">
    <source>
        <dbReference type="ARBA" id="ARBA00003618"/>
    </source>
</evidence>
<dbReference type="Gene3D" id="3.40.50.300">
    <property type="entry name" value="P-loop containing nucleotide triphosphate hydrolases"/>
    <property type="match status" value="2"/>
</dbReference>
<protein>
    <recommendedName>
        <fullName evidence="3 9">DNA repair protein RecN</fullName>
    </recommendedName>
    <alternativeName>
        <fullName evidence="8 9">Recombination protein N</fullName>
    </alternativeName>
</protein>
<keyword evidence="5 9" id="KW-0227">DNA damage</keyword>
<proteinExistence type="inferred from homology"/>
<dbReference type="EMBL" id="JBELPY010000004">
    <property type="protein sequence ID" value="MFL9833919.1"/>
    <property type="molecule type" value="Genomic_DNA"/>
</dbReference>